<dbReference type="InterPro" id="IPR004541">
    <property type="entry name" value="Transl_elong_EFTu/EF1A_bac/org"/>
</dbReference>
<dbReference type="InterPro" id="IPR009000">
    <property type="entry name" value="Transl_B-barrel_sf"/>
</dbReference>
<dbReference type="GO" id="GO:0003924">
    <property type="term" value="F:GTPase activity"/>
    <property type="evidence" value="ECO:0007669"/>
    <property type="project" value="UniProtKB-UniRule"/>
</dbReference>
<sequence length="397" mass="43845">MAKAKFERTKPHVNIGTIGHIDHGKTTLTAAITKVLHDKYPDLNEASAFDQIDKAPEERQRGITISIAHVEYQTEARHYAHVDCPGHADYIKNMITGAAQMDGAILVVAATDGPMPQTREHVLLARQVGVPAMVVALNKCDMVDDEEILELVELEVRELLSEQEFDGDNAPIVRVAAHPALQGDAKWGESILELMNAVDSYIPQPEREIDKPFLMPVEDVFTITGRGTVITGRIERGVVKVNETVDIVGIRPEKQTTTVTGIEMFRKLLDEGQAGENVGLLLRGTKREDVERGMVVIKPGTTTPHTNFEASVYILSKEEGGRHTPFFQNYRPQFYFRTTDVTGVVQLPEGTEMVMPGDNTDMSVELIQPIAMEDGLKFAIREGGRTVGAGRVTKILK</sequence>
<evidence type="ECO:0000256" key="9">
    <source>
        <dbReference type="ARBA" id="ARBA00029554"/>
    </source>
</evidence>
<dbReference type="NCBIfam" id="NF009372">
    <property type="entry name" value="PRK12735.1"/>
    <property type="match status" value="1"/>
</dbReference>
<dbReference type="FunFam" id="3.40.50.300:FF:000003">
    <property type="entry name" value="Elongation factor Tu"/>
    <property type="match status" value="1"/>
</dbReference>
<feature type="binding site" evidence="10">
    <location>
        <begin position="19"/>
        <end position="26"/>
    </location>
    <ligand>
        <name>GTP</name>
        <dbReference type="ChEBI" id="CHEBI:37565"/>
    </ligand>
</feature>
<dbReference type="InterPro" id="IPR033720">
    <property type="entry name" value="EFTU_2"/>
</dbReference>
<proteinExistence type="inferred from homology"/>
<keyword evidence="4 10" id="KW-0251">Elongation factor</keyword>
<dbReference type="PROSITE" id="PS00301">
    <property type="entry name" value="G_TR_1"/>
    <property type="match status" value="1"/>
</dbReference>
<comment type="caution">
    <text evidence="12">The sequence shown here is derived from an EMBL/GenBank/DDBJ whole genome shotgun (WGS) entry which is preliminary data.</text>
</comment>
<dbReference type="SUPFAM" id="SSF50447">
    <property type="entry name" value="Translation proteins"/>
    <property type="match status" value="1"/>
</dbReference>
<evidence type="ECO:0000313" key="13">
    <source>
        <dbReference type="Proteomes" id="UP000318380"/>
    </source>
</evidence>
<evidence type="ECO:0000256" key="1">
    <source>
        <dbReference type="ARBA" id="ARBA00007249"/>
    </source>
</evidence>
<comment type="subcellular location">
    <subcellularLocation>
        <location evidence="10">Cytoplasm</location>
    </subcellularLocation>
</comment>
<evidence type="ECO:0000256" key="7">
    <source>
        <dbReference type="ARBA" id="ARBA00022917"/>
    </source>
</evidence>
<keyword evidence="7 10" id="KW-0648">Protein biosynthesis</keyword>
<dbReference type="InterPro" id="IPR004160">
    <property type="entry name" value="Transl_elong_EFTu/EF1A_C"/>
</dbReference>
<dbReference type="GO" id="GO:0000287">
    <property type="term" value="F:magnesium ion binding"/>
    <property type="evidence" value="ECO:0007669"/>
    <property type="project" value="UniProtKB-UniRule"/>
</dbReference>
<gene>
    <name evidence="10" type="primary">tuf</name>
    <name evidence="12" type="ORF">FB561_0569</name>
</gene>
<dbReference type="Pfam" id="PF00009">
    <property type="entry name" value="GTP_EFTU"/>
    <property type="match status" value="1"/>
</dbReference>
<evidence type="ECO:0000256" key="8">
    <source>
        <dbReference type="ARBA" id="ARBA00023134"/>
    </source>
</evidence>
<protein>
    <recommendedName>
        <fullName evidence="9 10">Elongation factor Tu</fullName>
        <shortName evidence="10">EF-Tu</shortName>
        <ecNumber evidence="10">3.6.5.3</ecNumber>
    </recommendedName>
</protein>
<dbReference type="GO" id="GO:0003746">
    <property type="term" value="F:translation elongation factor activity"/>
    <property type="evidence" value="ECO:0007669"/>
    <property type="project" value="UniProtKB-UniRule"/>
</dbReference>
<dbReference type="InterPro" id="IPR009001">
    <property type="entry name" value="Transl_elong_EF1A/Init_IF2_C"/>
</dbReference>
<evidence type="ECO:0000313" key="12">
    <source>
        <dbReference type="EMBL" id="TWD79510.1"/>
    </source>
</evidence>
<dbReference type="AlphaFoldDB" id="A0A561BKV7"/>
<dbReference type="InterPro" id="IPR000795">
    <property type="entry name" value="T_Tr_GTP-bd_dom"/>
</dbReference>
<dbReference type="NCBIfam" id="NF009373">
    <property type="entry name" value="PRK12736.1"/>
    <property type="match status" value="1"/>
</dbReference>
<feature type="binding site" evidence="10">
    <location>
        <begin position="138"/>
        <end position="141"/>
    </location>
    <ligand>
        <name>GTP</name>
        <dbReference type="ChEBI" id="CHEBI:37565"/>
    </ligand>
</feature>
<dbReference type="EMBL" id="VIVK01000001">
    <property type="protein sequence ID" value="TWD79510.1"/>
    <property type="molecule type" value="Genomic_DNA"/>
</dbReference>
<dbReference type="HAMAP" id="MF_00118_B">
    <property type="entry name" value="EF_Tu_B"/>
    <property type="match status" value="1"/>
</dbReference>
<dbReference type="GO" id="GO:0005525">
    <property type="term" value="F:GTP binding"/>
    <property type="evidence" value="ECO:0007669"/>
    <property type="project" value="UniProtKB-UniRule"/>
</dbReference>
<dbReference type="SUPFAM" id="SSF50465">
    <property type="entry name" value="EF-Tu/eEF-1alpha/eIF2-gamma C-terminal domain"/>
    <property type="match status" value="1"/>
</dbReference>
<feature type="domain" description="Tr-type G" evidence="11">
    <location>
        <begin position="10"/>
        <end position="206"/>
    </location>
</feature>
<dbReference type="SUPFAM" id="SSF52540">
    <property type="entry name" value="P-loop containing nucleoside triphosphate hydrolases"/>
    <property type="match status" value="1"/>
</dbReference>
<dbReference type="InterPro" id="IPR041709">
    <property type="entry name" value="EF-Tu_GTP-bd"/>
</dbReference>
<dbReference type="GO" id="GO:0005829">
    <property type="term" value="C:cytosol"/>
    <property type="evidence" value="ECO:0007669"/>
    <property type="project" value="TreeGrafter"/>
</dbReference>
<evidence type="ECO:0000256" key="5">
    <source>
        <dbReference type="ARBA" id="ARBA00022801"/>
    </source>
</evidence>
<dbReference type="InterPro" id="IPR050055">
    <property type="entry name" value="EF-Tu_GTPase"/>
</dbReference>
<keyword evidence="6 10" id="KW-0460">Magnesium</keyword>
<dbReference type="NCBIfam" id="TIGR00231">
    <property type="entry name" value="small_GTP"/>
    <property type="match status" value="1"/>
</dbReference>
<dbReference type="EC" id="3.6.5.3" evidence="10"/>
<dbReference type="NCBIfam" id="TIGR00485">
    <property type="entry name" value="EF-Tu"/>
    <property type="match status" value="1"/>
</dbReference>
<evidence type="ECO:0000259" key="11">
    <source>
        <dbReference type="PROSITE" id="PS51722"/>
    </source>
</evidence>
<keyword evidence="10" id="KW-0479">Metal-binding</keyword>
<dbReference type="PROSITE" id="PS51722">
    <property type="entry name" value="G_TR_2"/>
    <property type="match status" value="1"/>
</dbReference>
<dbReference type="Gene3D" id="3.40.50.300">
    <property type="entry name" value="P-loop containing nucleotide triphosphate hydrolases"/>
    <property type="match status" value="1"/>
</dbReference>
<comment type="catalytic activity">
    <reaction evidence="10">
        <text>GTP + H2O = GDP + phosphate + H(+)</text>
        <dbReference type="Rhea" id="RHEA:19669"/>
        <dbReference type="ChEBI" id="CHEBI:15377"/>
        <dbReference type="ChEBI" id="CHEBI:15378"/>
        <dbReference type="ChEBI" id="CHEBI:37565"/>
        <dbReference type="ChEBI" id="CHEBI:43474"/>
        <dbReference type="ChEBI" id="CHEBI:58189"/>
        <dbReference type="EC" id="3.6.5.3"/>
    </reaction>
</comment>
<dbReference type="PRINTS" id="PR00315">
    <property type="entry name" value="ELONGATNFCT"/>
</dbReference>
<dbReference type="CDD" id="cd03707">
    <property type="entry name" value="EFTU_III"/>
    <property type="match status" value="1"/>
</dbReference>
<feature type="binding site" evidence="10">
    <location>
        <begin position="83"/>
        <end position="87"/>
    </location>
    <ligand>
        <name>GTP</name>
        <dbReference type="ChEBI" id="CHEBI:37565"/>
    </ligand>
</feature>
<comment type="function">
    <text evidence="10">GTP hydrolase that promotes the GTP-dependent binding of aminoacyl-tRNA to the A-site of ribosomes during protein biosynthesis.</text>
</comment>
<name>A0A561BKV7_9ACTN</name>
<evidence type="ECO:0000256" key="10">
    <source>
        <dbReference type="HAMAP-Rule" id="MF_00118"/>
    </source>
</evidence>
<dbReference type="PANTHER" id="PTHR43721">
    <property type="entry name" value="ELONGATION FACTOR TU-RELATED"/>
    <property type="match status" value="1"/>
</dbReference>
<dbReference type="InterPro" id="IPR004161">
    <property type="entry name" value="EFTu-like_2"/>
</dbReference>
<comment type="similarity">
    <text evidence="1 10">Belongs to the TRAFAC class translation factor GTPase superfamily. Classic translation factor GTPase family. EF-Tu/EF-1A subfamily.</text>
</comment>
<dbReference type="Gene3D" id="2.40.30.10">
    <property type="entry name" value="Translation factors"/>
    <property type="match status" value="2"/>
</dbReference>
<dbReference type="PANTHER" id="PTHR43721:SF22">
    <property type="entry name" value="ELONGATION FACTOR TU, MITOCHONDRIAL"/>
    <property type="match status" value="1"/>
</dbReference>
<evidence type="ECO:0000256" key="2">
    <source>
        <dbReference type="ARBA" id="ARBA00022490"/>
    </source>
</evidence>
<evidence type="ECO:0000256" key="4">
    <source>
        <dbReference type="ARBA" id="ARBA00022768"/>
    </source>
</evidence>
<feature type="binding site" evidence="10">
    <location>
        <position position="26"/>
    </location>
    <ligand>
        <name>Mg(2+)</name>
        <dbReference type="ChEBI" id="CHEBI:18420"/>
    </ligand>
</feature>
<keyword evidence="3 10" id="KW-0547">Nucleotide-binding</keyword>
<comment type="subunit">
    <text evidence="10">Monomer.</text>
</comment>
<dbReference type="OrthoDB" id="9803139at2"/>
<reference evidence="12 13" key="1">
    <citation type="submission" date="2019-06" db="EMBL/GenBank/DDBJ databases">
        <title>Sequencing the genomes of 1000 actinobacteria strains.</title>
        <authorList>
            <person name="Klenk H.-P."/>
        </authorList>
    </citation>
    <scope>NUCLEOTIDE SEQUENCE [LARGE SCALE GENOMIC DNA]</scope>
    <source>
        <strain evidence="12 13">DSM 24683</strain>
    </source>
</reference>
<organism evidence="12 13">
    <name type="scientific">Kribbella amoyensis</name>
    <dbReference type="NCBI Taxonomy" id="996641"/>
    <lineage>
        <taxon>Bacteria</taxon>
        <taxon>Bacillati</taxon>
        <taxon>Actinomycetota</taxon>
        <taxon>Actinomycetes</taxon>
        <taxon>Propionibacteriales</taxon>
        <taxon>Kribbellaceae</taxon>
        <taxon>Kribbella</taxon>
    </lineage>
</organism>
<keyword evidence="8 10" id="KW-0342">GTP-binding</keyword>
<dbReference type="NCBIfam" id="NF000766">
    <property type="entry name" value="PRK00049.1"/>
    <property type="match status" value="1"/>
</dbReference>
<dbReference type="FunFam" id="2.40.30.10:FF:000001">
    <property type="entry name" value="Elongation factor Tu"/>
    <property type="match status" value="1"/>
</dbReference>
<accession>A0A561BKV7</accession>
<dbReference type="CDD" id="cd01884">
    <property type="entry name" value="EF_Tu"/>
    <property type="match status" value="1"/>
</dbReference>
<dbReference type="InterPro" id="IPR027417">
    <property type="entry name" value="P-loop_NTPase"/>
</dbReference>
<dbReference type="RefSeq" id="WP_145802696.1">
    <property type="nucleotide sequence ID" value="NZ_VIVK01000001.1"/>
</dbReference>
<dbReference type="Proteomes" id="UP000318380">
    <property type="component" value="Unassembled WGS sequence"/>
</dbReference>
<keyword evidence="2 10" id="KW-0963">Cytoplasm</keyword>
<dbReference type="CDD" id="cd03697">
    <property type="entry name" value="EFTU_II"/>
    <property type="match status" value="1"/>
</dbReference>
<keyword evidence="13" id="KW-1185">Reference proteome</keyword>
<dbReference type="Pfam" id="PF03143">
    <property type="entry name" value="GTP_EFTU_D3"/>
    <property type="match status" value="1"/>
</dbReference>
<dbReference type="InterPro" id="IPR005225">
    <property type="entry name" value="Small_GTP-bd"/>
</dbReference>
<keyword evidence="5 10" id="KW-0378">Hydrolase</keyword>
<dbReference type="Pfam" id="PF03144">
    <property type="entry name" value="GTP_EFTU_D2"/>
    <property type="match status" value="1"/>
</dbReference>
<dbReference type="InterPro" id="IPR031157">
    <property type="entry name" value="G_TR_CS"/>
</dbReference>
<evidence type="ECO:0000256" key="6">
    <source>
        <dbReference type="ARBA" id="ARBA00022842"/>
    </source>
</evidence>
<evidence type="ECO:0000256" key="3">
    <source>
        <dbReference type="ARBA" id="ARBA00022741"/>
    </source>
</evidence>